<evidence type="ECO:0008006" key="3">
    <source>
        <dbReference type="Google" id="ProtNLM"/>
    </source>
</evidence>
<gene>
    <name evidence="1" type="ORF">H4W34_002855</name>
</gene>
<dbReference type="Proteomes" id="UP000627838">
    <property type="component" value="Unassembled WGS sequence"/>
</dbReference>
<name>A0ABR9JR33_9ACTN</name>
<accession>A0ABR9JR33</accession>
<dbReference type="PROSITE" id="PS51257">
    <property type="entry name" value="PROKAR_LIPOPROTEIN"/>
    <property type="match status" value="1"/>
</dbReference>
<dbReference type="EMBL" id="JADBDZ010000001">
    <property type="protein sequence ID" value="MBE1533022.1"/>
    <property type="molecule type" value="Genomic_DNA"/>
</dbReference>
<proteinExistence type="predicted"/>
<evidence type="ECO:0000313" key="2">
    <source>
        <dbReference type="Proteomes" id="UP000627838"/>
    </source>
</evidence>
<comment type="caution">
    <text evidence="1">The sequence shown here is derived from an EMBL/GenBank/DDBJ whole genome shotgun (WGS) entry which is preliminary data.</text>
</comment>
<dbReference type="Pfam" id="PF13289">
    <property type="entry name" value="SIR2_2"/>
    <property type="match status" value="1"/>
</dbReference>
<dbReference type="RefSeq" id="WP_192759635.1">
    <property type="nucleotide sequence ID" value="NZ_JADBDZ010000001.1"/>
</dbReference>
<keyword evidence="2" id="KW-1185">Reference proteome</keyword>
<sequence>MEDRDWDRLVRQLEAGQVAPFLGAGACHGTLEMAGTLAARWAEDYDYPFEDRFDLSRVMRYVAVTDGDLTYVKGEFLKKHFTNIPPPTDPDDPHVALARFPLPLYLTTNYDDLLVQALKRAGRAPRRVLCPWYDGAPYDPDAFLPSPGGAASDEPVVYHLHGHTGHPESLVLTEDDYIQFLVALIEDRNKEEDTSARVSLVPPAVQEALARRPLLFVGYSLRDWTFQVLLQGLVKSLPTTHRRSHISVQMLPLPDTATDVQRRDAEEYLNRYFADLKVSVYWGSARDFFRELNRRAGGTP</sequence>
<organism evidence="1 2">
    <name type="scientific">Actinomadura algeriensis</name>
    <dbReference type="NCBI Taxonomy" id="1679523"/>
    <lineage>
        <taxon>Bacteria</taxon>
        <taxon>Bacillati</taxon>
        <taxon>Actinomycetota</taxon>
        <taxon>Actinomycetes</taxon>
        <taxon>Streptosporangiales</taxon>
        <taxon>Thermomonosporaceae</taxon>
        <taxon>Actinomadura</taxon>
    </lineage>
</organism>
<evidence type="ECO:0000313" key="1">
    <source>
        <dbReference type="EMBL" id="MBE1533022.1"/>
    </source>
</evidence>
<protein>
    <recommendedName>
        <fullName evidence="3">SIR2-like domain-containing protein</fullName>
    </recommendedName>
</protein>
<reference evidence="1 2" key="1">
    <citation type="submission" date="2020-10" db="EMBL/GenBank/DDBJ databases">
        <title>Sequencing the genomes of 1000 actinobacteria strains.</title>
        <authorList>
            <person name="Klenk H.-P."/>
        </authorList>
    </citation>
    <scope>NUCLEOTIDE SEQUENCE [LARGE SCALE GENOMIC DNA]</scope>
    <source>
        <strain evidence="1 2">DSM 46744</strain>
    </source>
</reference>